<evidence type="ECO:0000313" key="2">
    <source>
        <dbReference type="Proteomes" id="UP000634136"/>
    </source>
</evidence>
<accession>A0A834SIW1</accession>
<name>A0A834SIW1_9FABA</name>
<sequence>MASKTETILKTTSRMKVAAGRGIMVIRSRKEWTEWKQMLRVLNLMASTREDVAFSLLQECNVRMG</sequence>
<dbReference type="EMBL" id="JAAIUW010000013">
    <property type="protein sequence ID" value="KAF7803188.1"/>
    <property type="molecule type" value="Genomic_DNA"/>
</dbReference>
<organism evidence="1 2">
    <name type="scientific">Senna tora</name>
    <dbReference type="NCBI Taxonomy" id="362788"/>
    <lineage>
        <taxon>Eukaryota</taxon>
        <taxon>Viridiplantae</taxon>
        <taxon>Streptophyta</taxon>
        <taxon>Embryophyta</taxon>
        <taxon>Tracheophyta</taxon>
        <taxon>Spermatophyta</taxon>
        <taxon>Magnoliopsida</taxon>
        <taxon>eudicotyledons</taxon>
        <taxon>Gunneridae</taxon>
        <taxon>Pentapetalae</taxon>
        <taxon>rosids</taxon>
        <taxon>fabids</taxon>
        <taxon>Fabales</taxon>
        <taxon>Fabaceae</taxon>
        <taxon>Caesalpinioideae</taxon>
        <taxon>Cassia clade</taxon>
        <taxon>Senna</taxon>
    </lineage>
</organism>
<gene>
    <name evidence="1" type="ORF">G2W53_042299</name>
</gene>
<keyword evidence="2" id="KW-1185">Reference proteome</keyword>
<comment type="caution">
    <text evidence="1">The sequence shown here is derived from an EMBL/GenBank/DDBJ whole genome shotgun (WGS) entry which is preliminary data.</text>
</comment>
<dbReference type="Proteomes" id="UP000634136">
    <property type="component" value="Unassembled WGS sequence"/>
</dbReference>
<proteinExistence type="predicted"/>
<dbReference type="AlphaFoldDB" id="A0A834SIW1"/>
<protein>
    <submittedName>
        <fullName evidence="1">Uncharacterized protein</fullName>
    </submittedName>
</protein>
<reference evidence="1" key="1">
    <citation type="submission" date="2020-09" db="EMBL/GenBank/DDBJ databases">
        <title>Genome-Enabled Discovery of Anthraquinone Biosynthesis in Senna tora.</title>
        <authorList>
            <person name="Kang S.-H."/>
            <person name="Pandey R.P."/>
            <person name="Lee C.-M."/>
            <person name="Sim J.-S."/>
            <person name="Jeong J.-T."/>
            <person name="Choi B.-S."/>
            <person name="Jung M."/>
            <person name="Ginzburg D."/>
            <person name="Zhao K."/>
            <person name="Won S.Y."/>
            <person name="Oh T.-J."/>
            <person name="Yu Y."/>
            <person name="Kim N.-H."/>
            <person name="Lee O.R."/>
            <person name="Lee T.-H."/>
            <person name="Bashyal P."/>
            <person name="Kim T.-S."/>
            <person name="Lee W.-H."/>
            <person name="Kawkins C."/>
            <person name="Kim C.-K."/>
            <person name="Kim J.S."/>
            <person name="Ahn B.O."/>
            <person name="Rhee S.Y."/>
            <person name="Sohng J.K."/>
        </authorList>
    </citation>
    <scope>NUCLEOTIDE SEQUENCE</scope>
    <source>
        <tissue evidence="1">Leaf</tissue>
    </source>
</reference>
<evidence type="ECO:0000313" key="1">
    <source>
        <dbReference type="EMBL" id="KAF7803188.1"/>
    </source>
</evidence>